<evidence type="ECO:0000259" key="1">
    <source>
        <dbReference type="Pfam" id="PF03372"/>
    </source>
</evidence>
<reference evidence="2" key="1">
    <citation type="submission" date="2023-10" db="EMBL/GenBank/DDBJ databases">
        <authorList>
            <person name="Chen Y."/>
            <person name="Shah S."/>
            <person name="Dougan E. K."/>
            <person name="Thang M."/>
            <person name="Chan C."/>
        </authorList>
    </citation>
    <scope>NUCLEOTIDE SEQUENCE [LARGE SCALE GENOMIC DNA]</scope>
</reference>
<proteinExistence type="predicted"/>
<evidence type="ECO:0000313" key="3">
    <source>
        <dbReference type="Proteomes" id="UP001189429"/>
    </source>
</evidence>
<dbReference type="InterPro" id="IPR005135">
    <property type="entry name" value="Endo/exonuclease/phosphatase"/>
</dbReference>
<accession>A0ABN9TZ88</accession>
<evidence type="ECO:0000313" key="2">
    <source>
        <dbReference type="EMBL" id="CAK0851095.1"/>
    </source>
</evidence>
<name>A0ABN9TZ88_9DINO</name>
<dbReference type="SUPFAM" id="SSF56219">
    <property type="entry name" value="DNase I-like"/>
    <property type="match status" value="1"/>
</dbReference>
<sequence>GVGLLVKNSFLSKFYRADGVDWVDVEPGRIDILRLDGPRGSLDIVTVYLPTGQAEQQRAAIRDRASTDIRPTARALTVMIGDWNFVREAWDRIHFDSGAWNGGVDEQEHDDFAEALFTPHAMFEAQQPEPTHRTSQGASRLDRAYVNPNVPDMLCRTWSCAALDWIVTLSAHRPLKWRAGRQRDAQGMRVRVSLEMCKGAEMALAETAADRLGCAIRCLRAVEEGRWAAVQRAGREFPGLLDLHLLEAAHGGNGEAQRALRDGVVQLAREDIRQDLCDLEADAPRLATEVVAARRESVADKIRRLKPGSGTSLRALRKGDGGIATEPGEIAEELARHWRGVFTAREVDHERLEAWLQESGVQGAAALPTRPASWRVRRQDVEAALEQDLQRAYADELGGDAETAGHAFNLGLLCCIPKKAVEIDPVIGEVFTADGTRPLSLVDVANRIMAGAYKSFLPGRSMLANVVELEHHAILAALQKPRGMLLLIDFKAAFPSVSHRYLRRCLEGCGMLIEALWVLDTLYDNGACPAWGQLPLKRATIYLGCAVGPSKEDLLWSSAVRKFRERVGGWPWNTMGLHFATAAYNTYALPMLSFIAPVASPSEEALDAEAWALKRAAPGPGNWATQEDLWGLKQHYGMPRSFGSVAAMARACQMRVLCLENSAHGGLQIDGMGLQLQDALGQTDFPQRRGLWDKWFVAAIPSVLIWNERALRPRGITRDSIAAEALGGGKSFQAAARELIGRNYRSPAHFRIRHKLDRWLLPDTPRNVATRFEQRLGLLRGL</sequence>
<feature type="non-terminal residue" evidence="2">
    <location>
        <position position="1"/>
    </location>
</feature>
<protein>
    <recommendedName>
        <fullName evidence="1">Endonuclease/exonuclease/phosphatase domain-containing protein</fullName>
    </recommendedName>
</protein>
<dbReference type="Proteomes" id="UP001189429">
    <property type="component" value="Unassembled WGS sequence"/>
</dbReference>
<dbReference type="Gene3D" id="3.60.10.10">
    <property type="entry name" value="Endonuclease/exonuclease/phosphatase"/>
    <property type="match status" value="1"/>
</dbReference>
<keyword evidence="3" id="KW-1185">Reference proteome</keyword>
<dbReference type="EMBL" id="CAUYUJ010015207">
    <property type="protein sequence ID" value="CAK0851095.1"/>
    <property type="molecule type" value="Genomic_DNA"/>
</dbReference>
<feature type="non-terminal residue" evidence="2">
    <location>
        <position position="782"/>
    </location>
</feature>
<comment type="caution">
    <text evidence="2">The sequence shown here is derived from an EMBL/GenBank/DDBJ whole genome shotgun (WGS) entry which is preliminary data.</text>
</comment>
<dbReference type="Pfam" id="PF03372">
    <property type="entry name" value="Exo_endo_phos"/>
    <property type="match status" value="1"/>
</dbReference>
<organism evidence="2 3">
    <name type="scientific">Prorocentrum cordatum</name>
    <dbReference type="NCBI Taxonomy" id="2364126"/>
    <lineage>
        <taxon>Eukaryota</taxon>
        <taxon>Sar</taxon>
        <taxon>Alveolata</taxon>
        <taxon>Dinophyceae</taxon>
        <taxon>Prorocentrales</taxon>
        <taxon>Prorocentraceae</taxon>
        <taxon>Prorocentrum</taxon>
    </lineage>
</organism>
<dbReference type="InterPro" id="IPR036691">
    <property type="entry name" value="Endo/exonu/phosph_ase_sf"/>
</dbReference>
<feature type="domain" description="Endonuclease/exonuclease/phosphatase" evidence="1">
    <location>
        <begin position="1"/>
        <end position="150"/>
    </location>
</feature>
<gene>
    <name evidence="2" type="ORF">PCOR1329_LOCUS43335</name>
</gene>